<reference evidence="1 2" key="1">
    <citation type="submission" date="2020-08" db="EMBL/GenBank/DDBJ databases">
        <title>Genomic Encyclopedia of Type Strains, Phase IV (KMG-IV): sequencing the most valuable type-strain genomes for metagenomic binning, comparative biology and taxonomic classification.</title>
        <authorList>
            <person name="Goeker M."/>
        </authorList>
    </citation>
    <scope>NUCLEOTIDE SEQUENCE [LARGE SCALE GENOMIC DNA]</scope>
    <source>
        <strain evidence="1 2">DSM 27939</strain>
    </source>
</reference>
<keyword evidence="2" id="KW-1185">Reference proteome</keyword>
<dbReference type="Gene3D" id="1.20.1270.360">
    <property type="match status" value="1"/>
</dbReference>
<gene>
    <name evidence="1" type="ORF">HNQ08_005135</name>
</gene>
<dbReference type="EMBL" id="JACHFL010000025">
    <property type="protein sequence ID" value="MBB5366009.1"/>
    <property type="molecule type" value="Genomic_DNA"/>
</dbReference>
<proteinExistence type="predicted"/>
<dbReference type="Proteomes" id="UP000552709">
    <property type="component" value="Unassembled WGS sequence"/>
</dbReference>
<comment type="caution">
    <text evidence="1">The sequence shown here is derived from an EMBL/GenBank/DDBJ whole genome shotgun (WGS) entry which is preliminary data.</text>
</comment>
<dbReference type="RefSeq" id="WP_184137902.1">
    <property type="nucleotide sequence ID" value="NZ_JACHFL010000025.1"/>
</dbReference>
<dbReference type="InterPro" id="IPR044543">
    <property type="entry name" value="YHJQ-like"/>
</dbReference>
<dbReference type="CDD" id="cd08026">
    <property type="entry name" value="DUF326"/>
    <property type="match status" value="1"/>
</dbReference>
<sequence length="140" mass="15085">MTQTIQAMLQTHPQPELAFDPQALAECIAACLECAQACTACADACLGEQEHLAHMVGCIRRNLDCADVYVVTAKVVSRLTHPDQTVLRAQLQACMAACEASGDECERHGRDMDMKHCAVCAESCRRCEAACARLVSVMAA</sequence>
<organism evidence="1 2">
    <name type="scientific">Deinococcus humi</name>
    <dbReference type="NCBI Taxonomy" id="662880"/>
    <lineage>
        <taxon>Bacteria</taxon>
        <taxon>Thermotogati</taxon>
        <taxon>Deinococcota</taxon>
        <taxon>Deinococci</taxon>
        <taxon>Deinococcales</taxon>
        <taxon>Deinococcaceae</taxon>
        <taxon>Deinococcus</taxon>
    </lineage>
</organism>
<dbReference type="PANTHER" id="PTHR37310:SF1">
    <property type="entry name" value="CYTOPLASMIC PROTEIN"/>
    <property type="match status" value="1"/>
</dbReference>
<dbReference type="Pfam" id="PF03860">
    <property type="entry name" value="Csp"/>
    <property type="match status" value="1"/>
</dbReference>
<evidence type="ECO:0008006" key="3">
    <source>
        <dbReference type="Google" id="ProtNLM"/>
    </source>
</evidence>
<evidence type="ECO:0000313" key="1">
    <source>
        <dbReference type="EMBL" id="MBB5366009.1"/>
    </source>
</evidence>
<dbReference type="AlphaFoldDB" id="A0A7W8K2C8"/>
<accession>A0A7W8K2C8</accession>
<protein>
    <recommendedName>
        <fullName evidence="3">Ferredoxin</fullName>
    </recommendedName>
</protein>
<dbReference type="InterPro" id="IPR005560">
    <property type="entry name" value="Csp_YhjQ"/>
</dbReference>
<name>A0A7W8K2C8_9DEIO</name>
<evidence type="ECO:0000313" key="2">
    <source>
        <dbReference type="Proteomes" id="UP000552709"/>
    </source>
</evidence>
<dbReference type="PANTHER" id="PTHR37310">
    <property type="entry name" value="CYTOPLASMIC PROTEIN-RELATED"/>
    <property type="match status" value="1"/>
</dbReference>